<gene>
    <name evidence="6" type="ORF">A2V81_04695</name>
</gene>
<feature type="transmembrane region" description="Helical" evidence="5">
    <location>
        <begin position="21"/>
        <end position="45"/>
    </location>
</feature>
<dbReference type="PANTHER" id="PTHR33514">
    <property type="entry name" value="PROTEIN ABCI12, CHLOROPLASTIC"/>
    <property type="match status" value="1"/>
</dbReference>
<keyword evidence="2 5" id="KW-0812">Transmembrane</keyword>
<feature type="transmembrane region" description="Helical" evidence="5">
    <location>
        <begin position="82"/>
        <end position="103"/>
    </location>
</feature>
<dbReference type="GO" id="GO:0005886">
    <property type="term" value="C:plasma membrane"/>
    <property type="evidence" value="ECO:0007669"/>
    <property type="project" value="TreeGrafter"/>
</dbReference>
<evidence type="ECO:0000256" key="1">
    <source>
        <dbReference type="ARBA" id="ARBA00004141"/>
    </source>
</evidence>
<reference evidence="6 7" key="1">
    <citation type="journal article" date="2016" name="Nat. Commun.">
        <title>Thousands of microbial genomes shed light on interconnected biogeochemical processes in an aquifer system.</title>
        <authorList>
            <person name="Anantharaman K."/>
            <person name="Brown C.T."/>
            <person name="Hug L.A."/>
            <person name="Sharon I."/>
            <person name="Castelle C.J."/>
            <person name="Probst A.J."/>
            <person name="Thomas B.C."/>
            <person name="Singh A."/>
            <person name="Wilkins M.J."/>
            <person name="Karaoz U."/>
            <person name="Brodie E.L."/>
            <person name="Williams K.H."/>
            <person name="Hubbard S.S."/>
            <person name="Banfield J.F."/>
        </authorList>
    </citation>
    <scope>NUCLEOTIDE SEQUENCE [LARGE SCALE GENOMIC DNA]</scope>
</reference>
<keyword evidence="3 5" id="KW-1133">Transmembrane helix</keyword>
<sequence>MNTETTLTASPERAAKSRKTLLGYVPMVSPFYAFHPATRLILFIFLGVTPLFIFIPEMNILLLFVNLALLRWGKVDIQQLKIYMPIIFTVAIFMFTVVILAPGKDPNYTPLEVLGKTIYYQPVFFTFAAYWRLIAMLFGTILFFSTNRERELLVGLRALRLPFVASYVVGLSIRAAGMFMEDFRTIREAEQARGLDTKAMRFSDQVKLYMMYLIPLFSIALRRANEISNALFARGYTLTGRTSTGKPREDYIRSTYSYSKRDFVAIAFMIIIFVVTGLTQIFFNVFAIEHSPLNIFLRQALGIPS</sequence>
<comment type="subcellular location">
    <subcellularLocation>
        <location evidence="1">Membrane</location>
        <topology evidence="1">Multi-pass membrane protein</topology>
    </subcellularLocation>
</comment>
<evidence type="ECO:0000313" key="7">
    <source>
        <dbReference type="Proteomes" id="UP000177614"/>
    </source>
</evidence>
<evidence type="ECO:0008006" key="8">
    <source>
        <dbReference type="Google" id="ProtNLM"/>
    </source>
</evidence>
<feature type="transmembrane region" description="Helical" evidence="5">
    <location>
        <begin position="123"/>
        <end position="146"/>
    </location>
</feature>
<keyword evidence="4 5" id="KW-0472">Membrane</keyword>
<feature type="transmembrane region" description="Helical" evidence="5">
    <location>
        <begin position="158"/>
        <end position="180"/>
    </location>
</feature>
<dbReference type="Proteomes" id="UP000177614">
    <property type="component" value="Unassembled WGS sequence"/>
</dbReference>
<dbReference type="EMBL" id="MEWR01000012">
    <property type="protein sequence ID" value="OGC82013.1"/>
    <property type="molecule type" value="Genomic_DNA"/>
</dbReference>
<dbReference type="AlphaFoldDB" id="A0A1F4XLN0"/>
<dbReference type="PANTHER" id="PTHR33514:SF1">
    <property type="entry name" value="ABC TRANSPORTER PERMEASE"/>
    <property type="match status" value="1"/>
</dbReference>
<feature type="transmembrane region" description="Helical" evidence="5">
    <location>
        <begin position="263"/>
        <end position="288"/>
    </location>
</feature>
<dbReference type="CDD" id="cd16914">
    <property type="entry name" value="EcfT"/>
    <property type="match status" value="1"/>
</dbReference>
<dbReference type="Pfam" id="PF02361">
    <property type="entry name" value="CbiQ"/>
    <property type="match status" value="1"/>
</dbReference>
<evidence type="ECO:0000256" key="4">
    <source>
        <dbReference type="ARBA" id="ARBA00023136"/>
    </source>
</evidence>
<name>A0A1F4XLN0_9BACT</name>
<evidence type="ECO:0000313" key="6">
    <source>
        <dbReference type="EMBL" id="OGC82013.1"/>
    </source>
</evidence>
<protein>
    <recommendedName>
        <fullName evidence="8">Energy-coupling factor transporter transmembrane protein EcfT</fullName>
    </recommendedName>
</protein>
<accession>A0A1F4XLN0</accession>
<comment type="caution">
    <text evidence="6">The sequence shown here is derived from an EMBL/GenBank/DDBJ whole genome shotgun (WGS) entry which is preliminary data.</text>
</comment>
<feature type="transmembrane region" description="Helical" evidence="5">
    <location>
        <begin position="51"/>
        <end position="70"/>
    </location>
</feature>
<dbReference type="InterPro" id="IPR003339">
    <property type="entry name" value="ABC/ECF_trnsptr_transmembrane"/>
</dbReference>
<organism evidence="6 7">
    <name type="scientific">Candidatus Abawacabacteria bacterium RBG_16_42_10</name>
    <dbReference type="NCBI Taxonomy" id="1817814"/>
    <lineage>
        <taxon>Bacteria</taxon>
        <taxon>Candidatus Abawacaibacteriota</taxon>
    </lineage>
</organism>
<proteinExistence type="predicted"/>
<evidence type="ECO:0000256" key="2">
    <source>
        <dbReference type="ARBA" id="ARBA00022692"/>
    </source>
</evidence>
<dbReference type="STRING" id="1817814.A2V81_04695"/>
<evidence type="ECO:0000256" key="5">
    <source>
        <dbReference type="SAM" id="Phobius"/>
    </source>
</evidence>
<evidence type="ECO:0000256" key="3">
    <source>
        <dbReference type="ARBA" id="ARBA00022989"/>
    </source>
</evidence>